<proteinExistence type="predicted"/>
<keyword evidence="2" id="KW-0547">Nucleotide-binding</keyword>
<dbReference type="InterPro" id="IPR000713">
    <property type="entry name" value="Mur_ligase_N"/>
</dbReference>
<dbReference type="GO" id="GO:0106418">
    <property type="term" value="F:UDP-N-acetylmuramate-L-alanyl-gamma-D-glutamyl-meso-2,6-diaminoheptanedioate ligase activity"/>
    <property type="evidence" value="ECO:0007669"/>
    <property type="project" value="UniProtKB-EC"/>
</dbReference>
<dbReference type="SUPFAM" id="SSF53623">
    <property type="entry name" value="MurD-like peptide ligases, catalytic domain"/>
    <property type="match status" value="1"/>
</dbReference>
<dbReference type="PANTHER" id="PTHR43445:SF5">
    <property type="entry name" value="UDP-N-ACETYLMURAMATE--L-ALANYL-GAMMA-D-GLUTAMYL-MESO-2,6-DIAMINOHEPTANDIOATE LIGASE"/>
    <property type="match status" value="1"/>
</dbReference>
<sequence length="439" mass="50191">MHNLAIALHMKGYIVSGSDDEIFDPAKSKLEKYGLLPKEIGWNRDNITKDLDAIILGMHAKRDNPELIKAQEMNLKIFSYPEFLYEMSRDKERIVIGGSHGKTTITAMILHVMNKMNIDTDYMVGAQLEGFEVMVKISEKAKYMVLEGDEYLTSPIDLRPKFHLYKPNIALISGIAWDHINVFPTFEIYVDQFRIFCQKIEERGSLIYCMEDQNVKEVAQNSRQDIKKLPYNIIPNRIENGITTIIWEGKEYPISIFGNHNLMNLYGAMLVCQEIGISNNDFLHSIESFTGASKRLELIKKNGNVAIYKDFAHSPSKLKATISALKDQYPQRKLVAAMELHTFSSLTKEFLLQYNGAMDKADYAIVYFNPHTIAHKRLPAITPEEVYTSFGREDIKVCTDSNEVIKAIKENKWENSNLLMMSSGNFDGISFEKLADELI</sequence>
<dbReference type="GO" id="GO:0005524">
    <property type="term" value="F:ATP binding"/>
    <property type="evidence" value="ECO:0007669"/>
    <property type="project" value="UniProtKB-KW"/>
</dbReference>
<evidence type="ECO:0000259" key="4">
    <source>
        <dbReference type="Pfam" id="PF01225"/>
    </source>
</evidence>
<dbReference type="Pfam" id="PF02875">
    <property type="entry name" value="Mur_ligase_C"/>
    <property type="match status" value="1"/>
</dbReference>
<dbReference type="EMBL" id="VSSQ01000443">
    <property type="protein sequence ID" value="MPL94828.1"/>
    <property type="molecule type" value="Genomic_DNA"/>
</dbReference>
<evidence type="ECO:0000259" key="6">
    <source>
        <dbReference type="Pfam" id="PF08245"/>
    </source>
</evidence>
<dbReference type="PANTHER" id="PTHR43445">
    <property type="entry name" value="UDP-N-ACETYLMURAMATE--L-ALANINE LIGASE-RELATED"/>
    <property type="match status" value="1"/>
</dbReference>
<evidence type="ECO:0000313" key="7">
    <source>
        <dbReference type="EMBL" id="MPL94828.1"/>
    </source>
</evidence>
<comment type="caution">
    <text evidence="7">The sequence shown here is derived from an EMBL/GenBank/DDBJ whole genome shotgun (WGS) entry which is preliminary data.</text>
</comment>
<dbReference type="InterPro" id="IPR004101">
    <property type="entry name" value="Mur_ligase_C"/>
</dbReference>
<dbReference type="InterPro" id="IPR013221">
    <property type="entry name" value="Mur_ligase_cen"/>
</dbReference>
<dbReference type="Gene3D" id="3.40.50.720">
    <property type="entry name" value="NAD(P)-binding Rossmann-like Domain"/>
    <property type="match status" value="1"/>
</dbReference>
<protein>
    <submittedName>
        <fullName evidence="7">UDP-N-acetylmuramate--L-alanyl-gamma-D-glutamyl-meso-2,6-diaminoheptandioate ligase</fullName>
        <ecNumber evidence="7">6.3.2.45</ecNumber>
    </submittedName>
</protein>
<dbReference type="SUPFAM" id="SSF53244">
    <property type="entry name" value="MurD-like peptide ligases, peptide-binding domain"/>
    <property type="match status" value="1"/>
</dbReference>
<dbReference type="InterPro" id="IPR036615">
    <property type="entry name" value="Mur_ligase_C_dom_sf"/>
</dbReference>
<dbReference type="SUPFAM" id="SSF51984">
    <property type="entry name" value="MurCD N-terminal domain"/>
    <property type="match status" value="1"/>
</dbReference>
<feature type="domain" description="Mur ligase central" evidence="6">
    <location>
        <begin position="96"/>
        <end position="271"/>
    </location>
</feature>
<dbReference type="InterPro" id="IPR036565">
    <property type="entry name" value="Mur-like_cat_sf"/>
</dbReference>
<feature type="domain" description="Mur ligase N-terminal catalytic" evidence="4">
    <location>
        <begin position="1"/>
        <end position="91"/>
    </location>
</feature>
<gene>
    <name evidence="7" type="primary">mpl_5</name>
    <name evidence="7" type="ORF">SDC9_40986</name>
</gene>
<dbReference type="InterPro" id="IPR050061">
    <property type="entry name" value="MurCDEF_pg_biosynth"/>
</dbReference>
<dbReference type="AlphaFoldDB" id="A0A644VTY0"/>
<dbReference type="Gene3D" id="3.40.1190.10">
    <property type="entry name" value="Mur-like, catalytic domain"/>
    <property type="match status" value="1"/>
</dbReference>
<evidence type="ECO:0000256" key="1">
    <source>
        <dbReference type="ARBA" id="ARBA00022598"/>
    </source>
</evidence>
<reference evidence="7" key="1">
    <citation type="submission" date="2019-08" db="EMBL/GenBank/DDBJ databases">
        <authorList>
            <person name="Kucharzyk K."/>
            <person name="Murdoch R.W."/>
            <person name="Higgins S."/>
            <person name="Loffler F."/>
        </authorList>
    </citation>
    <scope>NUCLEOTIDE SEQUENCE</scope>
</reference>
<dbReference type="Pfam" id="PF08245">
    <property type="entry name" value="Mur_ligase_M"/>
    <property type="match status" value="1"/>
</dbReference>
<evidence type="ECO:0000256" key="3">
    <source>
        <dbReference type="ARBA" id="ARBA00022840"/>
    </source>
</evidence>
<dbReference type="Gene3D" id="3.90.190.20">
    <property type="entry name" value="Mur ligase, C-terminal domain"/>
    <property type="match status" value="1"/>
</dbReference>
<feature type="domain" description="Mur ligase C-terminal" evidence="5">
    <location>
        <begin position="295"/>
        <end position="424"/>
    </location>
</feature>
<name>A0A644VTY0_9ZZZZ</name>
<keyword evidence="3" id="KW-0067">ATP-binding</keyword>
<evidence type="ECO:0000259" key="5">
    <source>
        <dbReference type="Pfam" id="PF02875"/>
    </source>
</evidence>
<organism evidence="7">
    <name type="scientific">bioreactor metagenome</name>
    <dbReference type="NCBI Taxonomy" id="1076179"/>
    <lineage>
        <taxon>unclassified sequences</taxon>
        <taxon>metagenomes</taxon>
        <taxon>ecological metagenomes</taxon>
    </lineage>
</organism>
<dbReference type="Pfam" id="PF01225">
    <property type="entry name" value="Mur_ligase"/>
    <property type="match status" value="1"/>
</dbReference>
<evidence type="ECO:0000256" key="2">
    <source>
        <dbReference type="ARBA" id="ARBA00022741"/>
    </source>
</evidence>
<keyword evidence="1 7" id="KW-0436">Ligase</keyword>
<dbReference type="EC" id="6.3.2.45" evidence="7"/>
<accession>A0A644VTY0</accession>